<protein>
    <submittedName>
        <fullName evidence="2">Glyoxylase-like metal-dependent hydrolase (Beta-lactamase superfamily II)</fullName>
    </submittedName>
</protein>
<name>A0A7W7CEF9_9PSEU</name>
<feature type="domain" description="Metallo-beta-lactamase" evidence="1">
    <location>
        <begin position="32"/>
        <end position="235"/>
    </location>
</feature>
<dbReference type="SMART" id="SM00849">
    <property type="entry name" value="Lactamase_B"/>
    <property type="match status" value="1"/>
</dbReference>
<dbReference type="CDD" id="cd16282">
    <property type="entry name" value="metallo-hydrolase-like_MBL-fold"/>
    <property type="match status" value="1"/>
</dbReference>
<proteinExistence type="predicted"/>
<keyword evidence="2" id="KW-0378">Hydrolase</keyword>
<evidence type="ECO:0000313" key="3">
    <source>
        <dbReference type="Proteomes" id="UP000533598"/>
    </source>
</evidence>
<keyword evidence="3" id="KW-1185">Reference proteome</keyword>
<reference evidence="2 3" key="1">
    <citation type="submission" date="2020-08" db="EMBL/GenBank/DDBJ databases">
        <title>Sequencing the genomes of 1000 actinobacteria strains.</title>
        <authorList>
            <person name="Klenk H.-P."/>
        </authorList>
    </citation>
    <scope>NUCLEOTIDE SEQUENCE [LARGE SCALE GENOMIC DNA]</scope>
    <source>
        <strain evidence="2 3">DSM 44230</strain>
    </source>
</reference>
<dbReference type="Pfam" id="PF00753">
    <property type="entry name" value="Lactamase_B"/>
    <property type="match status" value="1"/>
</dbReference>
<dbReference type="InterPro" id="IPR036866">
    <property type="entry name" value="RibonucZ/Hydroxyglut_hydro"/>
</dbReference>
<dbReference type="Gene3D" id="3.60.15.10">
    <property type="entry name" value="Ribonuclease Z/Hydroxyacylglutathione hydrolase-like"/>
    <property type="match status" value="1"/>
</dbReference>
<accession>A0A7W7CEF9</accession>
<dbReference type="Proteomes" id="UP000533598">
    <property type="component" value="Unassembled WGS sequence"/>
</dbReference>
<dbReference type="AlphaFoldDB" id="A0A7W7CEF9"/>
<dbReference type="SUPFAM" id="SSF56281">
    <property type="entry name" value="Metallo-hydrolase/oxidoreductase"/>
    <property type="match status" value="1"/>
</dbReference>
<organism evidence="2 3">
    <name type="scientific">Crossiella cryophila</name>
    <dbReference type="NCBI Taxonomy" id="43355"/>
    <lineage>
        <taxon>Bacteria</taxon>
        <taxon>Bacillati</taxon>
        <taxon>Actinomycetota</taxon>
        <taxon>Actinomycetes</taxon>
        <taxon>Pseudonocardiales</taxon>
        <taxon>Pseudonocardiaceae</taxon>
        <taxon>Crossiella</taxon>
    </lineage>
</organism>
<evidence type="ECO:0000259" key="1">
    <source>
        <dbReference type="SMART" id="SM00849"/>
    </source>
</evidence>
<sequence length="338" mass="35676">MSAAAEIPYTTGLHEIAPGVRAWLAPDGSWGLSNAGLISGDGESLLVDTLYDLNLTRTMLDAMAPVTAAHPITVALNTHANGDHCYGNELLAPEVRIHAVTETAHEMAHDAPPEVMAALLSPAAAEGLGPVLADWIQRAFGKYEFGGITQRNPDVTFDQELTLSVGGRSVELRNLGPAHTGGDAVAWVPDAGVLFTGDLLFIGGAPIMWAGPIDNWLRACDEMIALSPEYIVPGHGPVTDCDGVRAVQGYWRHIRELAREAHGKGLSWTDAALAADLGEYAGLGESERVAPNMYQAYRELEPGLSTVDPLGMLAAMAQWDAVRGNGGTNATTPPATND</sequence>
<gene>
    <name evidence="2" type="ORF">HNR67_004152</name>
</gene>
<dbReference type="PANTHER" id="PTHR42951">
    <property type="entry name" value="METALLO-BETA-LACTAMASE DOMAIN-CONTAINING"/>
    <property type="match status" value="1"/>
</dbReference>
<dbReference type="InterPro" id="IPR001279">
    <property type="entry name" value="Metallo-B-lactamas"/>
</dbReference>
<dbReference type="GO" id="GO:0016787">
    <property type="term" value="F:hydrolase activity"/>
    <property type="evidence" value="ECO:0007669"/>
    <property type="project" value="UniProtKB-KW"/>
</dbReference>
<dbReference type="EMBL" id="JACHMH010000001">
    <property type="protein sequence ID" value="MBB4678034.1"/>
    <property type="molecule type" value="Genomic_DNA"/>
</dbReference>
<evidence type="ECO:0000313" key="2">
    <source>
        <dbReference type="EMBL" id="MBB4678034.1"/>
    </source>
</evidence>
<comment type="caution">
    <text evidence="2">The sequence shown here is derived from an EMBL/GenBank/DDBJ whole genome shotgun (WGS) entry which is preliminary data.</text>
</comment>
<dbReference type="InterPro" id="IPR050855">
    <property type="entry name" value="NDM-1-like"/>
</dbReference>
<dbReference type="RefSeq" id="WP_185003913.1">
    <property type="nucleotide sequence ID" value="NZ_BAAAUI010000027.1"/>
</dbReference>
<dbReference type="PANTHER" id="PTHR42951:SF4">
    <property type="entry name" value="ACYL-COENZYME A THIOESTERASE MBLAC2"/>
    <property type="match status" value="1"/>
</dbReference>